<protein>
    <submittedName>
        <fullName evidence="1">Bacillithiol system redox-active protein YtxJ</fullName>
    </submittedName>
</protein>
<dbReference type="RefSeq" id="WP_348028665.1">
    <property type="nucleotide sequence ID" value="NZ_CP129113.1"/>
</dbReference>
<dbReference type="Pfam" id="PF11009">
    <property type="entry name" value="BrxC"/>
    <property type="match status" value="1"/>
</dbReference>
<dbReference type="Gene3D" id="3.40.30.10">
    <property type="entry name" value="Glutaredoxin"/>
    <property type="match status" value="1"/>
</dbReference>
<proteinExistence type="predicted"/>
<dbReference type="NCBIfam" id="TIGR04019">
    <property type="entry name" value="B_thiol_YtxJ"/>
    <property type="match status" value="1"/>
</dbReference>
<dbReference type="SUPFAM" id="SSF52833">
    <property type="entry name" value="Thioredoxin-like"/>
    <property type="match status" value="1"/>
</dbReference>
<name>A0ABY9KW05_9BACI</name>
<dbReference type="InterPro" id="IPR022551">
    <property type="entry name" value="BrxC"/>
</dbReference>
<accession>A0ABY9KW05</accession>
<evidence type="ECO:0000313" key="2">
    <source>
        <dbReference type="Proteomes" id="UP001180087"/>
    </source>
</evidence>
<keyword evidence="2" id="KW-1185">Reference proteome</keyword>
<sequence>MSELKELTTTEEFDQVWEKSTEGPIFVFKHSTTCPISANAFDEFQKYANTNGKEEPVYFLKVRESREVSNHIADVTGVKHQSPQLLLIQDKAVKWNDSHSNITIDNIEEAAL</sequence>
<dbReference type="Proteomes" id="UP001180087">
    <property type="component" value="Chromosome"/>
</dbReference>
<organism evidence="1 2">
    <name type="scientific">Aciduricibacillus chroicocephali</name>
    <dbReference type="NCBI Taxonomy" id="3054939"/>
    <lineage>
        <taxon>Bacteria</taxon>
        <taxon>Bacillati</taxon>
        <taxon>Bacillota</taxon>
        <taxon>Bacilli</taxon>
        <taxon>Bacillales</taxon>
        <taxon>Bacillaceae</taxon>
        <taxon>Aciduricibacillus</taxon>
    </lineage>
</organism>
<reference evidence="1" key="1">
    <citation type="submission" date="2023-06" db="EMBL/GenBank/DDBJ databases">
        <title>A Treasure from Seagulls: Isolation and Description of Aciduricobacillus qingdaonensis gen. nov., sp. nov., a Rare Obligately Uric Acid-utilizing Member in the Family Bacillaceae.</title>
        <authorList>
            <person name="Liu W."/>
            <person name="Wang B."/>
        </authorList>
    </citation>
    <scope>NUCLEOTIDE SEQUENCE</scope>
    <source>
        <strain evidence="1">44XB</strain>
    </source>
</reference>
<gene>
    <name evidence="1" type="primary">ytxJ</name>
    <name evidence="1" type="ORF">QR721_01980</name>
</gene>
<dbReference type="EMBL" id="CP129113">
    <property type="protein sequence ID" value="WLV25033.1"/>
    <property type="molecule type" value="Genomic_DNA"/>
</dbReference>
<dbReference type="InterPro" id="IPR036249">
    <property type="entry name" value="Thioredoxin-like_sf"/>
</dbReference>
<evidence type="ECO:0000313" key="1">
    <source>
        <dbReference type="EMBL" id="WLV25033.1"/>
    </source>
</evidence>